<name>A0A927CE66_9BACL</name>
<dbReference type="RefSeq" id="WP_190932041.1">
    <property type="nucleotide sequence ID" value="NZ_JACXJA010000058.1"/>
</dbReference>
<organism evidence="2 3">
    <name type="scientific">Paenibacillus oceani</name>
    <dbReference type="NCBI Taxonomy" id="2772510"/>
    <lineage>
        <taxon>Bacteria</taxon>
        <taxon>Bacillati</taxon>
        <taxon>Bacillota</taxon>
        <taxon>Bacilli</taxon>
        <taxon>Bacillales</taxon>
        <taxon>Paenibacillaceae</taxon>
        <taxon>Paenibacillus</taxon>
    </lineage>
</organism>
<keyword evidence="1" id="KW-1133">Transmembrane helix</keyword>
<keyword evidence="3" id="KW-1185">Reference proteome</keyword>
<proteinExistence type="predicted"/>
<dbReference type="Proteomes" id="UP000639396">
    <property type="component" value="Unassembled WGS sequence"/>
</dbReference>
<dbReference type="EMBL" id="JACXJA010000058">
    <property type="protein sequence ID" value="MBD2866428.1"/>
    <property type="molecule type" value="Genomic_DNA"/>
</dbReference>
<sequence length="481" mass="52638">MNANEEKMLFRLADSIEPEAAADRFGDVEPSREEARLDAQTLSRIRSRTFAKLGLAANPALSPGSDTAAVPDTPAAAEALLSAEAVQRRSPLRRRLLAAAVAGLCLIAGALALYASPDVRAQVRKMLQFIPGYGTVQSSEDHEILYILPAPVTHLDGTDRIDIRGFSIGSTHSSAALTGTAAPVKTMELINADGNRYEFKASMIASAGDWTGGFYYTGPIKVTEEMSVSFDGTPSDMKIRLTPPEKVDRVEDLGVTDVRSGITLTAVATAQQNGQMRVTLVPQLPPASRIESFGLGSYENIAAPTLTGPSGEPIPYIRDENFPNPNELMFAPNERELSGYKLHIPELALVRRAEQPVKMTMPLPQSGVLELNRQWNLLGFPVKVKRVERLAYDSYVPGSMRIEFDLEHDDTEMESLLHFFPDFSVKGQSGGASSRLNEVTRAMEDMTLEAEPDQQELTIYVTEIRTVVRGPWEFELKTAAK</sequence>
<evidence type="ECO:0000313" key="2">
    <source>
        <dbReference type="EMBL" id="MBD2866428.1"/>
    </source>
</evidence>
<dbReference type="AlphaFoldDB" id="A0A927CE66"/>
<reference evidence="2" key="1">
    <citation type="submission" date="2020-09" db="EMBL/GenBank/DDBJ databases">
        <title>A novel bacterium of genus Paenibacillus, isolated from South China Sea.</title>
        <authorList>
            <person name="Huang H."/>
            <person name="Mo K."/>
            <person name="Hu Y."/>
        </authorList>
    </citation>
    <scope>NUCLEOTIDE SEQUENCE</scope>
    <source>
        <strain evidence="2">IB182363</strain>
    </source>
</reference>
<feature type="transmembrane region" description="Helical" evidence="1">
    <location>
        <begin position="96"/>
        <end position="115"/>
    </location>
</feature>
<comment type="caution">
    <text evidence="2">The sequence shown here is derived from an EMBL/GenBank/DDBJ whole genome shotgun (WGS) entry which is preliminary data.</text>
</comment>
<accession>A0A927CE66</accession>
<keyword evidence="1" id="KW-0812">Transmembrane</keyword>
<keyword evidence="1" id="KW-0472">Membrane</keyword>
<protein>
    <recommendedName>
        <fullName evidence="4">DUF4179 domain-containing protein</fullName>
    </recommendedName>
</protein>
<evidence type="ECO:0000313" key="3">
    <source>
        <dbReference type="Proteomes" id="UP000639396"/>
    </source>
</evidence>
<gene>
    <name evidence="2" type="ORF">IDH45_31095</name>
</gene>
<evidence type="ECO:0008006" key="4">
    <source>
        <dbReference type="Google" id="ProtNLM"/>
    </source>
</evidence>
<evidence type="ECO:0000256" key="1">
    <source>
        <dbReference type="SAM" id="Phobius"/>
    </source>
</evidence>